<feature type="transmembrane region" description="Helical" evidence="5">
    <location>
        <begin position="406"/>
        <end position="424"/>
    </location>
</feature>
<dbReference type="PANTHER" id="PTHR37422">
    <property type="entry name" value="TEICHURONIC ACID BIOSYNTHESIS PROTEIN TUAE"/>
    <property type="match status" value="1"/>
</dbReference>
<gene>
    <name evidence="7" type="ORF">A2756_00290</name>
</gene>
<dbReference type="GO" id="GO:0016020">
    <property type="term" value="C:membrane"/>
    <property type="evidence" value="ECO:0007669"/>
    <property type="project" value="UniProtKB-SubCell"/>
</dbReference>
<feature type="transmembrane region" description="Helical" evidence="5">
    <location>
        <begin position="192"/>
        <end position="210"/>
    </location>
</feature>
<dbReference type="AlphaFoldDB" id="A0A1G2G5A3"/>
<name>A0A1G2G5A3_9BACT</name>
<evidence type="ECO:0000256" key="5">
    <source>
        <dbReference type="SAM" id="Phobius"/>
    </source>
</evidence>
<feature type="transmembrane region" description="Helical" evidence="5">
    <location>
        <begin position="444"/>
        <end position="461"/>
    </location>
</feature>
<keyword evidence="3 5" id="KW-1133">Transmembrane helix</keyword>
<dbReference type="PANTHER" id="PTHR37422:SF13">
    <property type="entry name" value="LIPOPOLYSACCHARIDE BIOSYNTHESIS PROTEIN PA4999-RELATED"/>
    <property type="match status" value="1"/>
</dbReference>
<dbReference type="InterPro" id="IPR007016">
    <property type="entry name" value="O-antigen_ligase-rel_domated"/>
</dbReference>
<dbReference type="SUPFAM" id="SSF48452">
    <property type="entry name" value="TPR-like"/>
    <property type="match status" value="1"/>
</dbReference>
<reference evidence="7 8" key="1">
    <citation type="journal article" date="2016" name="Nat. Commun.">
        <title>Thousands of microbial genomes shed light on interconnected biogeochemical processes in an aquifer system.</title>
        <authorList>
            <person name="Anantharaman K."/>
            <person name="Brown C.T."/>
            <person name="Hug L.A."/>
            <person name="Sharon I."/>
            <person name="Castelle C.J."/>
            <person name="Probst A.J."/>
            <person name="Thomas B.C."/>
            <person name="Singh A."/>
            <person name="Wilkins M.J."/>
            <person name="Karaoz U."/>
            <person name="Brodie E.L."/>
            <person name="Williams K.H."/>
            <person name="Hubbard S.S."/>
            <person name="Banfield J.F."/>
        </authorList>
    </citation>
    <scope>NUCLEOTIDE SEQUENCE [LARGE SCALE GENOMIC DNA]</scope>
</reference>
<dbReference type="STRING" id="1802115.A2756_00290"/>
<evidence type="ECO:0000259" key="6">
    <source>
        <dbReference type="Pfam" id="PF04932"/>
    </source>
</evidence>
<feature type="transmembrane region" description="Helical" evidence="5">
    <location>
        <begin position="69"/>
        <end position="90"/>
    </location>
</feature>
<feature type="transmembrane region" description="Helical" evidence="5">
    <location>
        <begin position="126"/>
        <end position="146"/>
    </location>
</feature>
<feature type="transmembrane region" description="Helical" evidence="5">
    <location>
        <begin position="102"/>
        <end position="119"/>
    </location>
</feature>
<evidence type="ECO:0000256" key="3">
    <source>
        <dbReference type="ARBA" id="ARBA00022989"/>
    </source>
</evidence>
<feature type="transmembrane region" description="Helical" evidence="5">
    <location>
        <begin position="158"/>
        <end position="180"/>
    </location>
</feature>
<accession>A0A1G2G5A3</accession>
<feature type="transmembrane region" description="Helical" evidence="5">
    <location>
        <begin position="38"/>
        <end position="57"/>
    </location>
</feature>
<evidence type="ECO:0000256" key="2">
    <source>
        <dbReference type="ARBA" id="ARBA00022692"/>
    </source>
</evidence>
<feature type="transmembrane region" description="Helical" evidence="5">
    <location>
        <begin position="248"/>
        <end position="270"/>
    </location>
</feature>
<feature type="domain" description="O-antigen ligase-related" evidence="6">
    <location>
        <begin position="200"/>
        <end position="363"/>
    </location>
</feature>
<dbReference type="InterPro" id="IPR051533">
    <property type="entry name" value="WaaL-like"/>
</dbReference>
<dbReference type="Proteomes" id="UP000177785">
    <property type="component" value="Unassembled WGS sequence"/>
</dbReference>
<organism evidence="7 8">
    <name type="scientific">Candidatus Ryanbacteria bacterium RIFCSPHIGHO2_01_FULL_48_27</name>
    <dbReference type="NCBI Taxonomy" id="1802115"/>
    <lineage>
        <taxon>Bacteria</taxon>
        <taxon>Candidatus Ryaniibacteriota</taxon>
    </lineage>
</organism>
<comment type="caution">
    <text evidence="7">The sequence shown here is derived from an EMBL/GenBank/DDBJ whole genome shotgun (WGS) entry which is preliminary data.</text>
</comment>
<protein>
    <recommendedName>
        <fullName evidence="6">O-antigen ligase-related domain-containing protein</fullName>
    </recommendedName>
</protein>
<keyword evidence="4 5" id="KW-0472">Membrane</keyword>
<sequence>MSMHLEKITHWLLGAVLFLVPLVFWQGVFFPHVFTKVIVFRVLIECAVASWVGLLYLRPEYRPHFGWVLWSVVVWMGVLLLSMIFGVNAYKSWWSDFERMTGVFTQLHLLFFVIMLASIMRQRSDWVWCFRISAISATLVALYGFIEAMQAGGRIIATIGNASFLATYLLGALCVVGWLFIDSWGQKRRSHAVLSMYGAAGILYGVVLMLSGSRGALLGLAAGVVFACAWIWWFFRGLGDQDKARYTLLRRVALGVLVCVVVSGSFVLFAPDLVRRVAPTSLQRIVSIDTGQRTASARLLTWQVAWQGWQERLLLGWGPENFNVLFDRHYNAYLYEQEPWFDRAHNVLFDIGSTSGIFGLGAYLSMFLASWAVLIRSTRRRPEMFLETAVIAFFFMAYLVQNLFTFDVLTSVIFLYLFMAYLVVQEPPLLNSPTHIPSQKTYPVWLGVASVVVLVGVLYGASVRPFLASAAGHAGWEELRNLGSDQKAIRYFDQAIAYGTYGNTNLRRFPADYVFEFIKQGGKRSDESMRTLFVYAMRRMDENIVADPQNVKWPMYAGQLANLYAVRFRDVSFAAKAEGYYLAAQQLSPARPQIYVELAQARKVQGNISGMWEILDAGIKMLPEYTVFYLNEAAHAIDLHDAAREEAAVSRILKDSKDYNGIRDIYFQAGRYDRAIHFQKLYIDAVDPTTGKMEIADRTAQLAGMYVLIGDKEQARISAQKVLEYDPSPKRRSEVEAFLKLLDVKK</sequence>
<keyword evidence="2 5" id="KW-0812">Transmembrane</keyword>
<proteinExistence type="predicted"/>
<dbReference type="InterPro" id="IPR011990">
    <property type="entry name" value="TPR-like_helical_dom_sf"/>
</dbReference>
<evidence type="ECO:0000313" key="8">
    <source>
        <dbReference type="Proteomes" id="UP000177785"/>
    </source>
</evidence>
<evidence type="ECO:0000256" key="1">
    <source>
        <dbReference type="ARBA" id="ARBA00004141"/>
    </source>
</evidence>
<feature type="transmembrane region" description="Helical" evidence="5">
    <location>
        <begin position="356"/>
        <end position="375"/>
    </location>
</feature>
<evidence type="ECO:0000256" key="4">
    <source>
        <dbReference type="ARBA" id="ARBA00023136"/>
    </source>
</evidence>
<comment type="subcellular location">
    <subcellularLocation>
        <location evidence="1">Membrane</location>
        <topology evidence="1">Multi-pass membrane protein</topology>
    </subcellularLocation>
</comment>
<dbReference type="Pfam" id="PF04932">
    <property type="entry name" value="Wzy_C"/>
    <property type="match status" value="1"/>
</dbReference>
<dbReference type="Gene3D" id="1.25.40.10">
    <property type="entry name" value="Tetratricopeptide repeat domain"/>
    <property type="match status" value="1"/>
</dbReference>
<feature type="transmembrane region" description="Helical" evidence="5">
    <location>
        <begin position="12"/>
        <end position="32"/>
    </location>
</feature>
<dbReference type="EMBL" id="MHNL01000006">
    <property type="protein sequence ID" value="OGZ45443.1"/>
    <property type="molecule type" value="Genomic_DNA"/>
</dbReference>
<evidence type="ECO:0000313" key="7">
    <source>
        <dbReference type="EMBL" id="OGZ45443.1"/>
    </source>
</evidence>
<feature type="transmembrane region" description="Helical" evidence="5">
    <location>
        <begin position="216"/>
        <end position="236"/>
    </location>
</feature>